<gene>
    <name evidence="2" type="ORF">PM001_LOCUS14779</name>
</gene>
<proteinExistence type="predicted"/>
<dbReference type="SUPFAM" id="SSF47216">
    <property type="entry name" value="Proteasome activator"/>
    <property type="match status" value="1"/>
</dbReference>
<accession>A0AAV1U4L1</accession>
<dbReference type="EMBL" id="CAKLBY020000153">
    <property type="protein sequence ID" value="CAK7929629.1"/>
    <property type="molecule type" value="Genomic_DNA"/>
</dbReference>
<dbReference type="Pfam" id="PF02252">
    <property type="entry name" value="PA28_C"/>
    <property type="match status" value="1"/>
</dbReference>
<reference evidence="2" key="1">
    <citation type="submission" date="2024-01" db="EMBL/GenBank/DDBJ databases">
        <authorList>
            <person name="Webb A."/>
        </authorList>
    </citation>
    <scope>NUCLEOTIDE SEQUENCE</scope>
    <source>
        <strain evidence="2">Pm1</strain>
    </source>
</reference>
<organism evidence="2 3">
    <name type="scientific">Peronospora matthiolae</name>
    <dbReference type="NCBI Taxonomy" id="2874970"/>
    <lineage>
        <taxon>Eukaryota</taxon>
        <taxon>Sar</taxon>
        <taxon>Stramenopiles</taxon>
        <taxon>Oomycota</taxon>
        <taxon>Peronosporomycetes</taxon>
        <taxon>Peronosporales</taxon>
        <taxon>Peronosporaceae</taxon>
        <taxon>Peronospora</taxon>
    </lineage>
</organism>
<dbReference type="InterPro" id="IPR036997">
    <property type="entry name" value="PA28_C_sf"/>
</dbReference>
<comment type="caution">
    <text evidence="2">The sequence shown here is derived from an EMBL/GenBank/DDBJ whole genome shotgun (WGS) entry which is preliminary data.</text>
</comment>
<dbReference type="AlphaFoldDB" id="A0AAV1U4L1"/>
<dbReference type="Proteomes" id="UP001162060">
    <property type="component" value="Unassembled WGS sequence"/>
</dbReference>
<name>A0AAV1U4L1_9STRA</name>
<sequence>MLRLRVVGRAAHVLARKRDLLVPLAPAQQMCIVAVLASSPTVEPNSNVQAFVTVVNDESARLLSTLQLLQLWIYLQLAKIEAGRNFGSEVQQYTHVLSKELHVKRKTWWNSLADYYRGQVGEWGRGTATDDVITANKEKIELRGKNDRAGFNL</sequence>
<dbReference type="InterPro" id="IPR036252">
    <property type="entry name" value="Proteasome_activ_sf"/>
</dbReference>
<dbReference type="Gene3D" id="1.20.120.180">
    <property type="entry name" value="Proteasome activator pa28, C-terminal domain"/>
    <property type="match status" value="1"/>
</dbReference>
<evidence type="ECO:0000313" key="3">
    <source>
        <dbReference type="Proteomes" id="UP001162060"/>
    </source>
</evidence>
<protein>
    <recommendedName>
        <fullName evidence="1">Proteasome activator PA28 C-terminal domain-containing protein</fullName>
    </recommendedName>
</protein>
<feature type="domain" description="Proteasome activator PA28 C-terminal" evidence="1">
    <location>
        <begin position="42"/>
        <end position="117"/>
    </location>
</feature>
<evidence type="ECO:0000259" key="1">
    <source>
        <dbReference type="Pfam" id="PF02252"/>
    </source>
</evidence>
<dbReference type="GO" id="GO:0008537">
    <property type="term" value="C:proteasome activator complex"/>
    <property type="evidence" value="ECO:0007669"/>
    <property type="project" value="InterPro"/>
</dbReference>
<evidence type="ECO:0000313" key="2">
    <source>
        <dbReference type="EMBL" id="CAK7929629.1"/>
    </source>
</evidence>
<dbReference type="InterPro" id="IPR003186">
    <property type="entry name" value="PA28_C"/>
</dbReference>